<proteinExistence type="predicted"/>
<dbReference type="PANTHER" id="PTHR42080">
    <property type="entry name" value="SRR1 DOMAIN-CONTAINING PROTEIN"/>
    <property type="match status" value="1"/>
</dbReference>
<dbReference type="Proteomes" id="UP001303473">
    <property type="component" value="Unassembled WGS sequence"/>
</dbReference>
<sequence length="161" mass="18772">MRWDEERRRSGSMGQHALILTIRDFLAKRGHVVQCYAQDPIYTDIDRQALDEHGITVLDDPKGFLEIDEETVVISQYPDIPVRQITADITRPALMIWNTVKEKPSFPPTRDDDNHIRMIADNTSPRLDKMVQDYVQLDFPQSPVKRDFGEDTTIYIRKMNL</sequence>
<gene>
    <name evidence="2" type="ORF">QBC46DRAFT_297140</name>
</gene>
<dbReference type="AlphaFoldDB" id="A0AAN6S0X1"/>
<organism evidence="2 3">
    <name type="scientific">Diplogelasinospora grovesii</name>
    <dbReference type="NCBI Taxonomy" id="303347"/>
    <lineage>
        <taxon>Eukaryota</taxon>
        <taxon>Fungi</taxon>
        <taxon>Dikarya</taxon>
        <taxon>Ascomycota</taxon>
        <taxon>Pezizomycotina</taxon>
        <taxon>Sordariomycetes</taxon>
        <taxon>Sordariomycetidae</taxon>
        <taxon>Sordariales</taxon>
        <taxon>Diplogelasinosporaceae</taxon>
        <taxon>Diplogelasinospora</taxon>
    </lineage>
</organism>
<protein>
    <recommendedName>
        <fullName evidence="1">SRR1-like domain-containing protein</fullName>
    </recommendedName>
</protein>
<feature type="domain" description="SRR1-like" evidence="1">
    <location>
        <begin position="8"/>
        <end position="102"/>
    </location>
</feature>
<dbReference type="EMBL" id="MU853900">
    <property type="protein sequence ID" value="KAK3935943.1"/>
    <property type="molecule type" value="Genomic_DNA"/>
</dbReference>
<accession>A0AAN6S0X1</accession>
<evidence type="ECO:0000313" key="3">
    <source>
        <dbReference type="Proteomes" id="UP001303473"/>
    </source>
</evidence>
<comment type="caution">
    <text evidence="2">The sequence shown here is derived from an EMBL/GenBank/DDBJ whole genome shotgun (WGS) entry which is preliminary data.</text>
</comment>
<evidence type="ECO:0000313" key="2">
    <source>
        <dbReference type="EMBL" id="KAK3935943.1"/>
    </source>
</evidence>
<evidence type="ECO:0000259" key="1">
    <source>
        <dbReference type="Pfam" id="PF07985"/>
    </source>
</evidence>
<dbReference type="InterPro" id="IPR012942">
    <property type="entry name" value="SRR1-like"/>
</dbReference>
<reference evidence="3" key="1">
    <citation type="journal article" date="2023" name="Mol. Phylogenet. Evol.">
        <title>Genome-scale phylogeny and comparative genomics of the fungal order Sordariales.</title>
        <authorList>
            <person name="Hensen N."/>
            <person name="Bonometti L."/>
            <person name="Westerberg I."/>
            <person name="Brannstrom I.O."/>
            <person name="Guillou S."/>
            <person name="Cros-Aarteil S."/>
            <person name="Calhoun S."/>
            <person name="Haridas S."/>
            <person name="Kuo A."/>
            <person name="Mondo S."/>
            <person name="Pangilinan J."/>
            <person name="Riley R."/>
            <person name="LaButti K."/>
            <person name="Andreopoulos B."/>
            <person name="Lipzen A."/>
            <person name="Chen C."/>
            <person name="Yan M."/>
            <person name="Daum C."/>
            <person name="Ng V."/>
            <person name="Clum A."/>
            <person name="Steindorff A."/>
            <person name="Ohm R.A."/>
            <person name="Martin F."/>
            <person name="Silar P."/>
            <person name="Natvig D.O."/>
            <person name="Lalanne C."/>
            <person name="Gautier V."/>
            <person name="Ament-Velasquez S.L."/>
            <person name="Kruys A."/>
            <person name="Hutchinson M.I."/>
            <person name="Powell A.J."/>
            <person name="Barry K."/>
            <person name="Miller A.N."/>
            <person name="Grigoriev I.V."/>
            <person name="Debuchy R."/>
            <person name="Gladieux P."/>
            <person name="Hiltunen Thoren M."/>
            <person name="Johannesson H."/>
        </authorList>
    </citation>
    <scope>NUCLEOTIDE SEQUENCE [LARGE SCALE GENOMIC DNA]</scope>
    <source>
        <strain evidence="3">CBS 340.73</strain>
    </source>
</reference>
<name>A0AAN6S0X1_9PEZI</name>
<keyword evidence="3" id="KW-1185">Reference proteome</keyword>
<dbReference type="Pfam" id="PF07985">
    <property type="entry name" value="SRR1"/>
    <property type="match status" value="1"/>
</dbReference>
<dbReference type="PANTHER" id="PTHR42080:SF3">
    <property type="entry name" value="SRR1-LIKE DOMAIN-CONTAINING PROTEIN"/>
    <property type="match status" value="1"/>
</dbReference>